<comment type="similarity">
    <text evidence="5">Belongs to the NAD(P)-dependent epimerase/dehydratase family. Dihydroflavonol-4-reductase subfamily.</text>
</comment>
<dbReference type="EC" id="1.1.1.219" evidence="8"/>
<name>A0A8X8ZNU9_SALSN</name>
<keyword evidence="16" id="KW-1185">Reference proteome</keyword>
<evidence type="ECO:0000259" key="14">
    <source>
        <dbReference type="Pfam" id="PF01370"/>
    </source>
</evidence>
<evidence type="ECO:0000256" key="3">
    <source>
        <dbReference type="ARBA" id="ARBA00023002"/>
    </source>
</evidence>
<reference evidence="15" key="2">
    <citation type="submission" date="2020-08" db="EMBL/GenBank/DDBJ databases">
        <title>Plant Genome Project.</title>
        <authorList>
            <person name="Zhang R.-G."/>
        </authorList>
    </citation>
    <scope>NUCLEOTIDE SEQUENCE</scope>
    <source>
        <strain evidence="15">Huo1</strain>
        <tissue evidence="15">Leaf</tissue>
    </source>
</reference>
<dbReference type="PANTHER" id="PTHR10366:SF852">
    <property type="entry name" value="CINNAMOYL-COA REDUCTASE CAD2"/>
    <property type="match status" value="1"/>
</dbReference>
<dbReference type="SUPFAM" id="SSF51735">
    <property type="entry name" value="NAD(P)-binding Rossmann-fold domains"/>
    <property type="match status" value="1"/>
</dbReference>
<dbReference type="Proteomes" id="UP000298416">
    <property type="component" value="Unassembled WGS sequence"/>
</dbReference>
<evidence type="ECO:0000256" key="13">
    <source>
        <dbReference type="ARBA" id="ARBA00049132"/>
    </source>
</evidence>
<organism evidence="15">
    <name type="scientific">Salvia splendens</name>
    <name type="common">Scarlet sage</name>
    <dbReference type="NCBI Taxonomy" id="180675"/>
    <lineage>
        <taxon>Eukaryota</taxon>
        <taxon>Viridiplantae</taxon>
        <taxon>Streptophyta</taxon>
        <taxon>Embryophyta</taxon>
        <taxon>Tracheophyta</taxon>
        <taxon>Spermatophyta</taxon>
        <taxon>Magnoliopsida</taxon>
        <taxon>eudicotyledons</taxon>
        <taxon>Gunneridae</taxon>
        <taxon>Pentapetalae</taxon>
        <taxon>asterids</taxon>
        <taxon>lamiids</taxon>
        <taxon>Lamiales</taxon>
        <taxon>Lamiaceae</taxon>
        <taxon>Nepetoideae</taxon>
        <taxon>Mentheae</taxon>
        <taxon>Salviinae</taxon>
        <taxon>Salvia</taxon>
        <taxon>Salvia subgen. Calosphace</taxon>
        <taxon>core Calosphace</taxon>
    </lineage>
</organism>
<comment type="function">
    <text evidence="6">Bifunctional enzyme involved in flavonoid metabolism.</text>
</comment>
<evidence type="ECO:0000313" key="15">
    <source>
        <dbReference type="EMBL" id="KAG6411446.1"/>
    </source>
</evidence>
<keyword evidence="4" id="KW-0284">Flavonoid biosynthesis</keyword>
<dbReference type="EMBL" id="PNBA02000010">
    <property type="protein sequence ID" value="KAG6411446.1"/>
    <property type="molecule type" value="Genomic_DNA"/>
</dbReference>
<evidence type="ECO:0000256" key="5">
    <source>
        <dbReference type="ARBA" id="ARBA00023445"/>
    </source>
</evidence>
<evidence type="ECO:0000256" key="6">
    <source>
        <dbReference type="ARBA" id="ARBA00037100"/>
    </source>
</evidence>
<dbReference type="InterPro" id="IPR050425">
    <property type="entry name" value="NAD(P)_dehydrat-like"/>
</dbReference>
<accession>A0A8X8ZNU9</accession>
<proteinExistence type="inferred from homology"/>
<keyword evidence="2" id="KW-0521">NADP</keyword>
<dbReference type="Gene3D" id="3.40.50.720">
    <property type="entry name" value="NAD(P)-binding Rossmann-like Domain"/>
    <property type="match status" value="1"/>
</dbReference>
<dbReference type="AlphaFoldDB" id="A0A8X8ZNU9"/>
<evidence type="ECO:0000256" key="2">
    <source>
        <dbReference type="ARBA" id="ARBA00022857"/>
    </source>
</evidence>
<dbReference type="GO" id="GO:0045552">
    <property type="term" value="F:dihydroflavanol 4-reductase activity"/>
    <property type="evidence" value="ECO:0007669"/>
    <property type="project" value="UniProtKB-EC"/>
</dbReference>
<evidence type="ECO:0000256" key="9">
    <source>
        <dbReference type="ARBA" id="ARBA00039963"/>
    </source>
</evidence>
<evidence type="ECO:0000256" key="11">
    <source>
        <dbReference type="ARBA" id="ARBA00042831"/>
    </source>
</evidence>
<dbReference type="GO" id="GO:0009813">
    <property type="term" value="P:flavonoid biosynthetic process"/>
    <property type="evidence" value="ECO:0007669"/>
    <property type="project" value="UniProtKB-KW"/>
</dbReference>
<dbReference type="PANTHER" id="PTHR10366">
    <property type="entry name" value="NAD DEPENDENT EPIMERASE/DEHYDRATASE"/>
    <property type="match status" value="1"/>
</dbReference>
<comment type="caution">
    <text evidence="15">The sequence shown here is derived from an EMBL/GenBank/DDBJ whole genome shotgun (WGS) entry which is preliminary data.</text>
</comment>
<dbReference type="FunFam" id="3.40.50.720:FF:000085">
    <property type="entry name" value="Dihydroflavonol reductase"/>
    <property type="match status" value="1"/>
</dbReference>
<comment type="pathway">
    <text evidence="1">Pigment biosynthesis; anthocyanin biosynthesis.</text>
</comment>
<dbReference type="InterPro" id="IPR001509">
    <property type="entry name" value="Epimerase_deHydtase"/>
</dbReference>
<comment type="catalytic activity">
    <reaction evidence="12">
        <text>(2S)-flavan-4-ol + NADP(+) = (2S)-flavanone + NADPH + H(+)</text>
        <dbReference type="Rhea" id="RHEA:11228"/>
        <dbReference type="ChEBI" id="CHEBI:15378"/>
        <dbReference type="ChEBI" id="CHEBI:15605"/>
        <dbReference type="ChEBI" id="CHEBI:15606"/>
        <dbReference type="ChEBI" id="CHEBI:57783"/>
        <dbReference type="ChEBI" id="CHEBI:58349"/>
        <dbReference type="EC" id="1.1.1.234"/>
    </reaction>
</comment>
<evidence type="ECO:0000256" key="7">
    <source>
        <dbReference type="ARBA" id="ARBA00039055"/>
    </source>
</evidence>
<dbReference type="InterPro" id="IPR036291">
    <property type="entry name" value="NAD(P)-bd_dom_sf"/>
</dbReference>
<evidence type="ECO:0000256" key="4">
    <source>
        <dbReference type="ARBA" id="ARBA00023241"/>
    </source>
</evidence>
<dbReference type="GO" id="GO:0047890">
    <property type="term" value="F:flavanone 4-reductase activity"/>
    <property type="evidence" value="ECO:0007669"/>
    <property type="project" value="UniProtKB-EC"/>
</dbReference>
<evidence type="ECO:0000256" key="8">
    <source>
        <dbReference type="ARBA" id="ARBA00039057"/>
    </source>
</evidence>
<dbReference type="Pfam" id="PF01370">
    <property type="entry name" value="Epimerase"/>
    <property type="match status" value="1"/>
</dbReference>
<comment type="catalytic activity">
    <reaction evidence="13">
        <text>a (2R,3S,4S)-leucoanthocyanidin + NADP(+) = a (2R,3R)-dihydroflavonol + NADPH + H(+)</text>
        <dbReference type="Rhea" id="RHEA:54444"/>
        <dbReference type="ChEBI" id="CHEBI:15378"/>
        <dbReference type="ChEBI" id="CHEBI:57783"/>
        <dbReference type="ChEBI" id="CHEBI:58349"/>
        <dbReference type="ChEBI" id="CHEBI:138176"/>
        <dbReference type="ChEBI" id="CHEBI:138188"/>
        <dbReference type="EC" id="1.1.1.219"/>
    </reaction>
</comment>
<feature type="domain" description="NAD-dependent epimerase/dehydratase" evidence="14">
    <location>
        <begin position="49"/>
        <end position="245"/>
    </location>
</feature>
<dbReference type="EC" id="1.1.1.234" evidence="7"/>
<evidence type="ECO:0000256" key="12">
    <source>
        <dbReference type="ARBA" id="ARBA00048870"/>
    </source>
</evidence>
<evidence type="ECO:0000256" key="1">
    <source>
        <dbReference type="ARBA" id="ARBA00004935"/>
    </source>
</evidence>
<reference evidence="15" key="1">
    <citation type="submission" date="2018-01" db="EMBL/GenBank/DDBJ databases">
        <authorList>
            <person name="Mao J.F."/>
        </authorList>
    </citation>
    <scope>NUCLEOTIDE SEQUENCE</scope>
    <source>
        <strain evidence="15">Huo1</strain>
        <tissue evidence="15">Leaf</tissue>
    </source>
</reference>
<evidence type="ECO:0000256" key="10">
    <source>
        <dbReference type="ARBA" id="ARBA00042087"/>
    </source>
</evidence>
<keyword evidence="3" id="KW-0560">Oxidoreductase</keyword>
<protein>
    <recommendedName>
        <fullName evidence="9">Dihydroflavonol 4-reductase</fullName>
        <ecNumber evidence="8">1.1.1.219</ecNumber>
        <ecNumber evidence="7">1.1.1.234</ecNumber>
    </recommendedName>
    <alternativeName>
        <fullName evidence="11">Dihydrokaempferol 4-reductase</fullName>
    </alternativeName>
    <alternativeName>
        <fullName evidence="10">Flavanone 4-reductase</fullName>
    </alternativeName>
</protein>
<gene>
    <name evidence="15" type="ORF">SASPL_129528</name>
</gene>
<evidence type="ECO:0000313" key="16">
    <source>
        <dbReference type="Proteomes" id="UP000298416"/>
    </source>
</evidence>
<sequence>MGAPSALRKRSAVKKASSEVKRIGLRIDRRRSYSAGDICKVEHLKALEGAEERLHLCEANLVKEGSFDSVIDACDAVFHTASPVILDNVNDPQVELIEPAVKGTLNVLGSCGKAQSVKRVVLTSSMVTIAFKKPTQNSNPLIDETSFSDPIFAREMERWYVISKILAEEAAFKFAQENGIDLVVMNPGLVIGPLLKPTLNETSQCFLTLITQGKYTYATPGGNFVYVDVRDVANAHILALENSTANGRYCLVAQVLNCSKVLQILREL</sequence>